<dbReference type="GO" id="GO:0035176">
    <property type="term" value="P:social behavior"/>
    <property type="evidence" value="ECO:0007669"/>
    <property type="project" value="InterPro"/>
</dbReference>
<evidence type="ECO:0000256" key="7">
    <source>
        <dbReference type="ARBA" id="ARBA00022525"/>
    </source>
</evidence>
<evidence type="ECO:0000313" key="15">
    <source>
        <dbReference type="EnsemblMetazoa" id="XP_012055314.1"/>
    </source>
</evidence>
<evidence type="ECO:0000256" key="1">
    <source>
        <dbReference type="ARBA" id="ARBA00004613"/>
    </source>
</evidence>
<evidence type="ECO:0000256" key="6">
    <source>
        <dbReference type="ARBA" id="ARBA00022507"/>
    </source>
</evidence>
<keyword evidence="6" id="KW-0589">Pheromone response</keyword>
<dbReference type="SMART" id="SM00708">
    <property type="entry name" value="PhBP"/>
    <property type="match status" value="2"/>
</dbReference>
<keyword evidence="8" id="KW-0085">Behavior</keyword>
<feature type="signal peptide" evidence="14">
    <location>
        <begin position="1"/>
        <end position="20"/>
    </location>
</feature>
<dbReference type="KEGG" id="acep:105618379"/>
<sequence length="315" mass="36839">MKSLMLYTYILIIAFQPSSSRELKKFKNLIETIEDDIESCKNKNNVTDADIYNREEIITDLPIQPENEERKRRVGCWIACILKRQNLMEGSNIKEAQVYVIINMEYTNSSQQVIVHRVARKCMKQVRNITQECEKSFFLLACFVKTGYEEQKHQELEIKEINKMKKILFYICTFVFVSFTVDSKKLASVNGNYNTCLTETNVSEDDMLTVQDIIHDRYKSENQETLNKNGCVVQCIFQKDGVMEDAEYNIEKMRTAFIKRTNVQSGDKRLERLENCINESKDLTEKCEKAFLLSVCLLKSEHEHVHEYGYSESAK</sequence>
<comment type="similarity">
    <text evidence="2">Belongs to the PBP/GOBP family.</text>
</comment>
<keyword evidence="10" id="KW-0590">Pheromone-binding</keyword>
<accession>A0A158NCQ6</accession>
<dbReference type="InterPro" id="IPR006170">
    <property type="entry name" value="PBP/GOBP"/>
</dbReference>
<comment type="subcellular location">
    <subcellularLocation>
        <location evidence="1">Secreted</location>
    </subcellularLocation>
</comment>
<dbReference type="Proteomes" id="UP000005205">
    <property type="component" value="Unassembled WGS sequence"/>
</dbReference>
<dbReference type="EnsemblMetazoa" id="XM_012199924.1">
    <property type="protein sequence ID" value="XP_012055314.1"/>
    <property type="gene ID" value="LOC105618379"/>
</dbReference>
<dbReference type="EMBL" id="ADTU01000792">
    <property type="status" value="NOT_ANNOTATED_CDS"/>
    <property type="molecule type" value="Genomic_DNA"/>
</dbReference>
<comment type="subunit">
    <text evidence="3">Homodimer.</text>
</comment>
<comment type="function">
    <text evidence="12">Colony queen number, a major feature of social organization, is associated with worker genotype for Gp-9. Colonies are headed by either a single reproductive queen (monogyne form) or multiple queens (polygyne form). Differences in worker Gp-9 genotypes between social forms may cause differences in workers' abilities to recognize queens and regulate their numbers.</text>
</comment>
<reference evidence="15" key="2">
    <citation type="submission" date="2016-04" db="UniProtKB">
        <authorList>
            <consortium name="EnsemblMetazoa"/>
        </authorList>
    </citation>
    <scope>IDENTIFICATION</scope>
</reference>
<dbReference type="GO" id="GO:0005615">
    <property type="term" value="C:extracellular space"/>
    <property type="evidence" value="ECO:0007669"/>
    <property type="project" value="InterPro"/>
</dbReference>
<feature type="chain" id="PRO_5007629028" description="Pheromone-binding protein Gp-9" evidence="14">
    <location>
        <begin position="21"/>
        <end position="315"/>
    </location>
</feature>
<keyword evidence="11" id="KW-1015">Disulfide bond</keyword>
<evidence type="ECO:0000256" key="13">
    <source>
        <dbReference type="ARBA" id="ARBA00032377"/>
    </source>
</evidence>
<evidence type="ECO:0000256" key="11">
    <source>
        <dbReference type="ARBA" id="ARBA00023157"/>
    </source>
</evidence>
<dbReference type="EMBL" id="ADTU01000791">
    <property type="status" value="NOT_ANNOTATED_CDS"/>
    <property type="molecule type" value="Genomic_DNA"/>
</dbReference>
<dbReference type="SUPFAM" id="SSF47565">
    <property type="entry name" value="Insect pheromone/odorant-binding proteins"/>
    <property type="match status" value="2"/>
</dbReference>
<dbReference type="OrthoDB" id="6595846at2759"/>
<keyword evidence="16" id="KW-1185">Reference proteome</keyword>
<evidence type="ECO:0000256" key="5">
    <source>
        <dbReference type="ARBA" id="ARBA00022448"/>
    </source>
</evidence>
<dbReference type="InParanoid" id="A0A158NCQ6"/>
<evidence type="ECO:0000256" key="14">
    <source>
        <dbReference type="SAM" id="SignalP"/>
    </source>
</evidence>
<evidence type="ECO:0000256" key="9">
    <source>
        <dbReference type="ARBA" id="ARBA00022729"/>
    </source>
</evidence>
<dbReference type="InterPro" id="IPR036728">
    <property type="entry name" value="PBP_GOBP_sf"/>
</dbReference>
<dbReference type="PANTHER" id="PTHR11857:SF43">
    <property type="entry name" value="GEO07291P1-RELATED"/>
    <property type="match status" value="1"/>
</dbReference>
<dbReference type="GO" id="GO:0007608">
    <property type="term" value="P:sensory perception of smell"/>
    <property type="evidence" value="ECO:0007669"/>
    <property type="project" value="TreeGrafter"/>
</dbReference>
<dbReference type="Gene3D" id="1.10.238.20">
    <property type="entry name" value="Pheromone/general odorant binding protein domain"/>
    <property type="match status" value="2"/>
</dbReference>
<evidence type="ECO:0000256" key="3">
    <source>
        <dbReference type="ARBA" id="ARBA00011738"/>
    </source>
</evidence>
<dbReference type="PRINTS" id="PR02007">
    <property type="entry name" value="ODORANTBPGP9"/>
</dbReference>
<protein>
    <recommendedName>
        <fullName evidence="4">Pheromone-binding protein Gp-9</fullName>
    </recommendedName>
    <alternativeName>
        <fullName evidence="13">Putative odorant-binding protein Gp-9</fullName>
    </alternativeName>
</protein>
<evidence type="ECO:0000256" key="10">
    <source>
        <dbReference type="ARBA" id="ARBA00023106"/>
    </source>
</evidence>
<dbReference type="GO" id="GO:0019236">
    <property type="term" value="P:response to pheromone"/>
    <property type="evidence" value="ECO:0007669"/>
    <property type="project" value="UniProtKB-KW"/>
</dbReference>
<keyword evidence="5" id="KW-0813">Transport</keyword>
<evidence type="ECO:0000313" key="16">
    <source>
        <dbReference type="Proteomes" id="UP000005205"/>
    </source>
</evidence>
<evidence type="ECO:0000256" key="8">
    <source>
        <dbReference type="ARBA" id="ARBA00022610"/>
    </source>
</evidence>
<evidence type="ECO:0000256" key="2">
    <source>
        <dbReference type="ARBA" id="ARBA00008098"/>
    </source>
</evidence>
<proteinExistence type="inferred from homology"/>
<dbReference type="AlphaFoldDB" id="A0A158NCQ6"/>
<evidence type="ECO:0000256" key="12">
    <source>
        <dbReference type="ARBA" id="ARBA00024844"/>
    </source>
</evidence>
<keyword evidence="7" id="KW-0964">Secreted</keyword>
<dbReference type="Pfam" id="PF01395">
    <property type="entry name" value="PBP_GOBP"/>
    <property type="match status" value="2"/>
</dbReference>
<dbReference type="CDD" id="cd23992">
    <property type="entry name" value="PBP_GOBP"/>
    <property type="match status" value="2"/>
</dbReference>
<organism evidence="15 16">
    <name type="scientific">Atta cephalotes</name>
    <name type="common">Leafcutter ant</name>
    <dbReference type="NCBI Taxonomy" id="12957"/>
    <lineage>
        <taxon>Eukaryota</taxon>
        <taxon>Metazoa</taxon>
        <taxon>Ecdysozoa</taxon>
        <taxon>Arthropoda</taxon>
        <taxon>Hexapoda</taxon>
        <taxon>Insecta</taxon>
        <taxon>Pterygota</taxon>
        <taxon>Neoptera</taxon>
        <taxon>Endopterygota</taxon>
        <taxon>Hymenoptera</taxon>
        <taxon>Apocrita</taxon>
        <taxon>Aculeata</taxon>
        <taxon>Formicoidea</taxon>
        <taxon>Formicidae</taxon>
        <taxon>Myrmicinae</taxon>
        <taxon>Atta</taxon>
    </lineage>
</organism>
<keyword evidence="9 14" id="KW-0732">Signal</keyword>
<gene>
    <name evidence="15" type="primary">105618379</name>
</gene>
<name>A0A158NCQ6_ATTCE</name>
<evidence type="ECO:0000256" key="4">
    <source>
        <dbReference type="ARBA" id="ARBA00018422"/>
    </source>
</evidence>
<reference evidence="16" key="1">
    <citation type="journal article" date="2011" name="PLoS Genet.">
        <title>The genome sequence of the leaf-cutter ant Atta cephalotes reveals insights into its obligate symbiotic lifestyle.</title>
        <authorList>
            <person name="Suen G."/>
            <person name="Teiling C."/>
            <person name="Li L."/>
            <person name="Holt C."/>
            <person name="Abouheif E."/>
            <person name="Bornberg-Bauer E."/>
            <person name="Bouffard P."/>
            <person name="Caldera E.J."/>
            <person name="Cash E."/>
            <person name="Cavanaugh A."/>
            <person name="Denas O."/>
            <person name="Elhaik E."/>
            <person name="Fave M.J."/>
            <person name="Gadau J."/>
            <person name="Gibson J.D."/>
            <person name="Graur D."/>
            <person name="Grubbs K.J."/>
            <person name="Hagen D.E."/>
            <person name="Harkins T.T."/>
            <person name="Helmkampf M."/>
            <person name="Hu H."/>
            <person name="Johnson B.R."/>
            <person name="Kim J."/>
            <person name="Marsh S.E."/>
            <person name="Moeller J.A."/>
            <person name="Munoz-Torres M.C."/>
            <person name="Murphy M.C."/>
            <person name="Naughton M.C."/>
            <person name="Nigam S."/>
            <person name="Overson R."/>
            <person name="Rajakumar R."/>
            <person name="Reese J.T."/>
            <person name="Scott J.J."/>
            <person name="Smith C.R."/>
            <person name="Tao S."/>
            <person name="Tsutsui N.D."/>
            <person name="Viljakainen L."/>
            <person name="Wissler L."/>
            <person name="Yandell M.D."/>
            <person name="Zimmer F."/>
            <person name="Taylor J."/>
            <person name="Slater S.C."/>
            <person name="Clifton S.W."/>
            <person name="Warren W.C."/>
            <person name="Elsik C.G."/>
            <person name="Smith C.D."/>
            <person name="Weinstock G.M."/>
            <person name="Gerardo N.M."/>
            <person name="Currie C.R."/>
        </authorList>
    </citation>
    <scope>NUCLEOTIDE SEQUENCE [LARGE SCALE GENOMIC DNA]</scope>
</reference>
<dbReference type="GO" id="GO:0005550">
    <property type="term" value="F:pheromone binding"/>
    <property type="evidence" value="ECO:0007669"/>
    <property type="project" value="UniProtKB-KW"/>
</dbReference>
<dbReference type="InterPro" id="IPR022354">
    <property type="entry name" value="Pheromone-bd_protein_Gp-9"/>
</dbReference>
<dbReference type="PANTHER" id="PTHR11857">
    <property type="entry name" value="ODORANT BINDING PROTEIN-RELATED"/>
    <property type="match status" value="1"/>
</dbReference>